<dbReference type="PANTHER" id="PTHR16138">
    <property type="entry name" value="MYCOPHENOLIC ACID ACYL-GLUCURONIDE ESTERASE, MITOCHONDRIAL"/>
    <property type="match status" value="1"/>
</dbReference>
<dbReference type="InterPro" id="IPR029058">
    <property type="entry name" value="AB_hydrolase_fold"/>
</dbReference>
<keyword evidence="1" id="KW-0378">Hydrolase</keyword>
<dbReference type="OrthoDB" id="9813296at2"/>
<organism evidence="3 4">
    <name type="scientific">Bartonella tamiae Th239</name>
    <dbReference type="NCBI Taxonomy" id="1094558"/>
    <lineage>
        <taxon>Bacteria</taxon>
        <taxon>Pseudomonadati</taxon>
        <taxon>Pseudomonadota</taxon>
        <taxon>Alphaproteobacteria</taxon>
        <taxon>Hyphomicrobiales</taxon>
        <taxon>Bartonellaceae</taxon>
        <taxon>Bartonella</taxon>
    </lineage>
</organism>
<dbReference type="STRING" id="1094558.ME5_00398"/>
<keyword evidence="4" id="KW-1185">Reference proteome</keyword>
<name>J0QY91_9HYPH</name>
<evidence type="ECO:0000313" key="4">
    <source>
        <dbReference type="Proteomes" id="UP000008952"/>
    </source>
</evidence>
<dbReference type="eggNOG" id="COG1073">
    <property type="taxonomic scope" value="Bacteria"/>
</dbReference>
<dbReference type="GO" id="GO:0016787">
    <property type="term" value="F:hydrolase activity"/>
    <property type="evidence" value="ECO:0007669"/>
    <property type="project" value="UniProtKB-KW"/>
</dbReference>
<comment type="caution">
    <text evidence="3">The sequence shown here is derived from an EMBL/GenBank/DDBJ whole genome shotgun (WGS) entry which is preliminary data.</text>
</comment>
<dbReference type="PATRIC" id="fig|1094558.3.peg.440"/>
<dbReference type="RefSeq" id="WP_008037962.1">
    <property type="nucleotide sequence ID" value="NZ_JH725147.1"/>
</dbReference>
<dbReference type="Proteomes" id="UP000008952">
    <property type="component" value="Unassembled WGS sequence"/>
</dbReference>
<dbReference type="InterPro" id="IPR022742">
    <property type="entry name" value="Hydrolase_4"/>
</dbReference>
<dbReference type="PANTHER" id="PTHR16138:SF7">
    <property type="entry name" value="PALMITOYL-PROTEIN THIOESTERASE ABHD10, MITOCHONDRIAL"/>
    <property type="match status" value="1"/>
</dbReference>
<evidence type="ECO:0000259" key="2">
    <source>
        <dbReference type="Pfam" id="PF12146"/>
    </source>
</evidence>
<evidence type="ECO:0000313" key="3">
    <source>
        <dbReference type="EMBL" id="EJF91066.1"/>
    </source>
</evidence>
<reference evidence="3 4" key="1">
    <citation type="submission" date="2012-03" db="EMBL/GenBank/DDBJ databases">
        <title>The Genome Sequence of Bartonella tamiae Th239.</title>
        <authorList>
            <consortium name="The Broad Institute Genome Sequencing Platform"/>
            <consortium name="The Broad Institute Genome Sequencing Center for Infectious Disease"/>
            <person name="Feldgarden M."/>
            <person name="Kirby J."/>
            <person name="Kosoy M."/>
            <person name="Birtles R."/>
            <person name="Probert W.S."/>
            <person name="Chiaraviglio L."/>
            <person name="Young S.K."/>
            <person name="Zeng Q."/>
            <person name="Gargeya S."/>
            <person name="Fitzgerald M."/>
            <person name="Haas B."/>
            <person name="Abouelleil A."/>
            <person name="Alvarado L."/>
            <person name="Arachchi H.M."/>
            <person name="Berlin A."/>
            <person name="Chapman S.B."/>
            <person name="Gearin G."/>
            <person name="Goldberg J."/>
            <person name="Griggs A."/>
            <person name="Gujja S."/>
            <person name="Hansen M."/>
            <person name="Heiman D."/>
            <person name="Howarth C."/>
            <person name="Larimer J."/>
            <person name="Lui A."/>
            <person name="MacDonald P.J.P."/>
            <person name="McCowen C."/>
            <person name="Montmayeur A."/>
            <person name="Murphy C."/>
            <person name="Neiman D."/>
            <person name="Pearson M."/>
            <person name="Priest M."/>
            <person name="Roberts A."/>
            <person name="Saif S."/>
            <person name="Shea T."/>
            <person name="Sisk P."/>
            <person name="Stolte C."/>
            <person name="Sykes S."/>
            <person name="Wortman J."/>
            <person name="Nusbaum C."/>
            <person name="Birren B."/>
        </authorList>
    </citation>
    <scope>NUCLEOTIDE SEQUENCE [LARGE SCALE GENOMIC DNA]</scope>
    <source>
        <strain evidence="3 4">Th239</strain>
    </source>
</reference>
<dbReference type="AlphaFoldDB" id="J0QY91"/>
<evidence type="ECO:0000256" key="1">
    <source>
        <dbReference type="ARBA" id="ARBA00022801"/>
    </source>
</evidence>
<protein>
    <recommendedName>
        <fullName evidence="2">Serine aminopeptidase S33 domain-containing protein</fullName>
    </recommendedName>
</protein>
<dbReference type="SUPFAM" id="SSF53474">
    <property type="entry name" value="alpha/beta-Hydrolases"/>
    <property type="match status" value="1"/>
</dbReference>
<proteinExistence type="predicted"/>
<dbReference type="Pfam" id="PF12146">
    <property type="entry name" value="Hydrolase_4"/>
    <property type="match status" value="1"/>
</dbReference>
<dbReference type="InterPro" id="IPR052382">
    <property type="entry name" value="ABHD10_acyl-thioesterase"/>
</dbReference>
<gene>
    <name evidence="3" type="ORF">ME5_00398</name>
</gene>
<dbReference type="EMBL" id="AIMB01000003">
    <property type="protein sequence ID" value="EJF91066.1"/>
    <property type="molecule type" value="Genomic_DNA"/>
</dbReference>
<dbReference type="Gene3D" id="3.40.50.1820">
    <property type="entry name" value="alpha/beta hydrolase"/>
    <property type="match status" value="1"/>
</dbReference>
<dbReference type="HOGENOM" id="CLU_066961_0_0_5"/>
<accession>J0QY91</accession>
<feature type="domain" description="Serine aminopeptidase S33" evidence="2">
    <location>
        <begin position="52"/>
        <end position="139"/>
    </location>
</feature>
<sequence>MNGIDLQFLNVNNTDIAVRYRKGKTKAGLVWLSGYRSDMLGAKALRVDAFANKHDLSCLRFDYSGHGESGGDFFQGCISRWLNESLAVYEAFCEGPQILIGSSMGGWIALRMAQELQKKKIDLAGLVLVAPAPDFTHDLILPQLDDTYKNLLEENGFIEVPSRYGPEPTPFTKILIEDGEINRVMVQPINVRCGIQILQGMCDEEVPYRHTIELLELLPYDNVALTLIRDGDHRLSREQDLNALEKALSLLIEKNMTGS</sequence>